<dbReference type="KEGG" id="cans:GP473_01965"/>
<name>A0A7G7YM89_9CORY</name>
<dbReference type="EMBL" id="CP046883">
    <property type="protein sequence ID" value="QNH95609.1"/>
    <property type="molecule type" value="Genomic_DNA"/>
</dbReference>
<protein>
    <submittedName>
        <fullName evidence="1">Glutaminyl-peptide cyclotransferase</fullName>
    </submittedName>
</protein>
<evidence type="ECO:0000313" key="2">
    <source>
        <dbReference type="Proteomes" id="UP000515275"/>
    </source>
</evidence>
<evidence type="ECO:0000313" key="1">
    <source>
        <dbReference type="EMBL" id="QNH95609.1"/>
    </source>
</evidence>
<sequence length="316" mass="34550">MSAFRRIRFSPVVQDRAPFSRVSCVSSRRSTRATPRPGRLLSRLLAPTLLSTVLLTAGACSGEGDVSHPDTISGAATLPEDAAIEHLSPQIVATYAWNPESFTQGVEVDEGRNLIVGTGLYGESRIYRATLNGEETDSHRLPQQFFGEGITIHGDKVWQLTWKSGTAFERRRNDLSVIKTVNYEGQGWGICSDGERLIMSDGSGTLVFRHPESFEQIGSVNVTIDGQPTTYLNELDCSEDGSIYANVWQTDHILRIDPASGDVTGVIDTAGAFDARFRPGADVLNGIAHIPGSDRYLLTGKKWDTAYEVRFVPTVT</sequence>
<dbReference type="PANTHER" id="PTHR31270:SF1">
    <property type="entry name" value="GLUTAMINYL-PEPTIDE CYCLOTRANSFERASE"/>
    <property type="match status" value="1"/>
</dbReference>
<dbReference type="GO" id="GO:0016603">
    <property type="term" value="F:glutaminyl-peptide cyclotransferase activity"/>
    <property type="evidence" value="ECO:0007669"/>
    <property type="project" value="InterPro"/>
</dbReference>
<dbReference type="RefSeq" id="WP_185769168.1">
    <property type="nucleotide sequence ID" value="NZ_WWCA01000002.1"/>
</dbReference>
<reference evidence="1 2" key="1">
    <citation type="submission" date="2019-12" db="EMBL/GenBank/DDBJ databases">
        <title>Corynebacterium sp. nov., isolated from feces of the Anser Albifrons in China.</title>
        <authorList>
            <person name="Liu Q."/>
        </authorList>
    </citation>
    <scope>NUCLEOTIDE SEQUENCE [LARGE SCALE GENOMIC DNA]</scope>
    <source>
        <strain evidence="1 2">23H37-10</strain>
    </source>
</reference>
<accession>A0A7G7YM89</accession>
<keyword evidence="2" id="KW-1185">Reference proteome</keyword>
<dbReference type="InterPro" id="IPR007788">
    <property type="entry name" value="QCT"/>
</dbReference>
<dbReference type="Proteomes" id="UP000515275">
    <property type="component" value="Chromosome"/>
</dbReference>
<gene>
    <name evidence="1" type="ORF">GP473_01965</name>
</gene>
<dbReference type="Pfam" id="PF05096">
    <property type="entry name" value="Glu_cyclase_2"/>
    <property type="match status" value="1"/>
</dbReference>
<keyword evidence="1" id="KW-0808">Transferase</keyword>
<dbReference type="AlphaFoldDB" id="A0A7G7YM89"/>
<dbReference type="PANTHER" id="PTHR31270">
    <property type="entry name" value="GLUTAMINYL-PEPTIDE CYCLOTRANSFERASE"/>
    <property type="match status" value="1"/>
</dbReference>
<proteinExistence type="predicted"/>
<dbReference type="SUPFAM" id="SSF63829">
    <property type="entry name" value="Calcium-dependent phosphotriesterase"/>
    <property type="match status" value="1"/>
</dbReference>
<organism evidence="1 2">
    <name type="scientific">Corynebacterium anserum</name>
    <dbReference type="NCBI Taxonomy" id="2684406"/>
    <lineage>
        <taxon>Bacteria</taxon>
        <taxon>Bacillati</taxon>
        <taxon>Actinomycetota</taxon>
        <taxon>Actinomycetes</taxon>
        <taxon>Mycobacteriales</taxon>
        <taxon>Corynebacteriaceae</taxon>
        <taxon>Corynebacterium</taxon>
    </lineage>
</organism>